<organism evidence="2 3">
    <name type="scientific">Thalassiosira oceanica</name>
    <name type="common">Marine diatom</name>
    <dbReference type="NCBI Taxonomy" id="159749"/>
    <lineage>
        <taxon>Eukaryota</taxon>
        <taxon>Sar</taxon>
        <taxon>Stramenopiles</taxon>
        <taxon>Ochrophyta</taxon>
        <taxon>Bacillariophyta</taxon>
        <taxon>Coscinodiscophyceae</taxon>
        <taxon>Thalassiosirophycidae</taxon>
        <taxon>Thalassiosirales</taxon>
        <taxon>Thalassiosiraceae</taxon>
        <taxon>Thalassiosira</taxon>
    </lineage>
</organism>
<feature type="compositionally biased region" description="Basic residues" evidence="1">
    <location>
        <begin position="120"/>
        <end position="134"/>
    </location>
</feature>
<dbReference type="EMBL" id="AGNL01013448">
    <property type="protein sequence ID" value="EJK67258.1"/>
    <property type="molecule type" value="Genomic_DNA"/>
</dbReference>
<comment type="caution">
    <text evidence="2">The sequence shown here is derived from an EMBL/GenBank/DDBJ whole genome shotgun (WGS) entry which is preliminary data.</text>
</comment>
<protein>
    <submittedName>
        <fullName evidence="2">Uncharacterized protein</fullName>
    </submittedName>
</protein>
<proteinExistence type="predicted"/>
<feature type="region of interest" description="Disordered" evidence="1">
    <location>
        <begin position="1"/>
        <end position="36"/>
    </location>
</feature>
<sequence>MANDAGINAGQVDRGGHDNDNWQHVVAPSPWPRRRSISFSDSSAAILLRSRSSVSSDVATTSWPSPAVFSLFVPPPSAILATGPEGSPVDAGLFHTSTCPTAAHRPRPPPTASGPGPHKASLRGRPPHSKKVPV</sequence>
<evidence type="ECO:0000313" key="3">
    <source>
        <dbReference type="Proteomes" id="UP000266841"/>
    </source>
</evidence>
<keyword evidence="3" id="KW-1185">Reference proteome</keyword>
<dbReference type="AlphaFoldDB" id="K0SLU8"/>
<reference evidence="2 3" key="1">
    <citation type="journal article" date="2012" name="Genome Biol.">
        <title>Genome and low-iron response of an oceanic diatom adapted to chronic iron limitation.</title>
        <authorList>
            <person name="Lommer M."/>
            <person name="Specht M."/>
            <person name="Roy A.S."/>
            <person name="Kraemer L."/>
            <person name="Andreson R."/>
            <person name="Gutowska M.A."/>
            <person name="Wolf J."/>
            <person name="Bergner S.V."/>
            <person name="Schilhabel M.B."/>
            <person name="Klostermeier U.C."/>
            <person name="Beiko R.G."/>
            <person name="Rosenstiel P."/>
            <person name="Hippler M."/>
            <person name="Laroche J."/>
        </authorList>
    </citation>
    <scope>NUCLEOTIDE SEQUENCE [LARGE SCALE GENOMIC DNA]</scope>
    <source>
        <strain evidence="2 3">CCMP1005</strain>
    </source>
</reference>
<gene>
    <name evidence="2" type="ORF">THAOC_11736</name>
</gene>
<feature type="region of interest" description="Disordered" evidence="1">
    <location>
        <begin position="89"/>
        <end position="134"/>
    </location>
</feature>
<evidence type="ECO:0000256" key="1">
    <source>
        <dbReference type="SAM" id="MobiDB-lite"/>
    </source>
</evidence>
<accession>K0SLU8</accession>
<evidence type="ECO:0000313" key="2">
    <source>
        <dbReference type="EMBL" id="EJK67258.1"/>
    </source>
</evidence>
<name>K0SLU8_THAOC</name>
<dbReference type="Proteomes" id="UP000266841">
    <property type="component" value="Unassembled WGS sequence"/>
</dbReference>